<comment type="caution">
    <text evidence="2">The sequence shown here is derived from an EMBL/GenBank/DDBJ whole genome shotgun (WGS) entry which is preliminary data.</text>
</comment>
<protein>
    <submittedName>
        <fullName evidence="2">Uncharacterized protein</fullName>
    </submittedName>
</protein>
<proteinExistence type="predicted"/>
<evidence type="ECO:0000313" key="2">
    <source>
        <dbReference type="EMBL" id="GBB86781.1"/>
    </source>
</evidence>
<dbReference type="AlphaFoldDB" id="A0A2Z6QPX3"/>
<organism evidence="2 3">
    <name type="scientific">Rhizophagus clarus</name>
    <dbReference type="NCBI Taxonomy" id="94130"/>
    <lineage>
        <taxon>Eukaryota</taxon>
        <taxon>Fungi</taxon>
        <taxon>Fungi incertae sedis</taxon>
        <taxon>Mucoromycota</taxon>
        <taxon>Glomeromycotina</taxon>
        <taxon>Glomeromycetes</taxon>
        <taxon>Glomerales</taxon>
        <taxon>Glomeraceae</taxon>
        <taxon>Rhizophagus</taxon>
    </lineage>
</organism>
<feature type="signal peptide" evidence="1">
    <location>
        <begin position="1"/>
        <end position="20"/>
    </location>
</feature>
<keyword evidence="3" id="KW-1185">Reference proteome</keyword>
<reference evidence="2 3" key="1">
    <citation type="submission" date="2017-11" db="EMBL/GenBank/DDBJ databases">
        <title>The genome of Rhizophagus clarus HR1 reveals common genetic basis of auxotrophy among arbuscular mycorrhizal fungi.</title>
        <authorList>
            <person name="Kobayashi Y."/>
        </authorList>
    </citation>
    <scope>NUCLEOTIDE SEQUENCE [LARGE SCALE GENOMIC DNA]</scope>
    <source>
        <strain evidence="2 3">HR1</strain>
    </source>
</reference>
<feature type="chain" id="PRO_5016358913" evidence="1">
    <location>
        <begin position="21"/>
        <end position="81"/>
    </location>
</feature>
<gene>
    <name evidence="2" type="ORF">RclHR1_01320016</name>
</gene>
<keyword evidence="1" id="KW-0732">Signal</keyword>
<evidence type="ECO:0000256" key="1">
    <source>
        <dbReference type="SAM" id="SignalP"/>
    </source>
</evidence>
<dbReference type="Proteomes" id="UP000247702">
    <property type="component" value="Unassembled WGS sequence"/>
</dbReference>
<accession>A0A2Z6QPX3</accession>
<dbReference type="EMBL" id="BEXD01000358">
    <property type="protein sequence ID" value="GBB86781.1"/>
    <property type="molecule type" value="Genomic_DNA"/>
</dbReference>
<sequence>MILPFFFYFTILFFFSNFDMKVPRKNKISSSVVYTKPTKEQKEYYKQKPVVENTHLCNVHLLYISLIKLFNKCKKIYSVIL</sequence>
<name>A0A2Z6QPX3_9GLOM</name>
<evidence type="ECO:0000313" key="3">
    <source>
        <dbReference type="Proteomes" id="UP000247702"/>
    </source>
</evidence>